<keyword evidence="2" id="KW-0378">Hydrolase</keyword>
<dbReference type="GO" id="GO:0004622">
    <property type="term" value="F:phosphatidylcholine lysophospholipase activity"/>
    <property type="evidence" value="ECO:0007669"/>
    <property type="project" value="TreeGrafter"/>
</dbReference>
<dbReference type="AlphaFoldDB" id="A0A098ENF9"/>
<evidence type="ECO:0000313" key="2">
    <source>
        <dbReference type="EMBL" id="CEG22836.1"/>
    </source>
</evidence>
<proteinExistence type="predicted"/>
<dbReference type="InterPro" id="IPR036514">
    <property type="entry name" value="SGNH_hydro_sf"/>
</dbReference>
<sequence length="233" mass="26085">MAKTNMSKSLLKGARSTQNIKEKIEIKHIVILGDSVAYGYGTRGGIAKYLKETFHHSTVTNLGINGLTSNGLVDRLQNGLWDRVLADADMVLLNIGGNDLLRGFKGSGAKGLVKQFANLKKNYRKNLLEIYRHLRSLNEHQLIVQNNLYNSMKKEVQYFGFTNLLFRMWNSAIGEEGIIISRTEPMGKNPSIWLDAIHPNEEGYKMMHELLLNTLASTGISIPEREAAAAKQI</sequence>
<dbReference type="PANTHER" id="PTHR30383">
    <property type="entry name" value="THIOESTERASE 1/PROTEASE 1/LYSOPHOSPHOLIPASE L1"/>
    <property type="match status" value="1"/>
</dbReference>
<feature type="domain" description="SGNH hydrolase-type esterase" evidence="1">
    <location>
        <begin position="31"/>
        <end position="205"/>
    </location>
</feature>
<dbReference type="InterPro" id="IPR013830">
    <property type="entry name" value="SGNH_hydro"/>
</dbReference>
<evidence type="ECO:0000259" key="1">
    <source>
        <dbReference type="Pfam" id="PF13472"/>
    </source>
</evidence>
<dbReference type="EMBL" id="CCXS01000001">
    <property type="protein sequence ID" value="CEG22836.1"/>
    <property type="molecule type" value="Genomic_DNA"/>
</dbReference>
<dbReference type="Proteomes" id="UP000043699">
    <property type="component" value="Unassembled WGS sequence"/>
</dbReference>
<dbReference type="InterPro" id="IPR051532">
    <property type="entry name" value="Ester_Hydrolysis_Enzymes"/>
</dbReference>
<dbReference type="STRING" id="1499687.BN1080_01771"/>
<protein>
    <submittedName>
        <fullName evidence="2">GDSL-like Lipase/Acylhydrolase</fullName>
    </submittedName>
</protein>
<dbReference type="RefSeq" id="WP_052651654.1">
    <property type="nucleotide sequence ID" value="NZ_CCXS01000001.1"/>
</dbReference>
<dbReference type="SUPFAM" id="SSF52266">
    <property type="entry name" value="SGNH hydrolase"/>
    <property type="match status" value="1"/>
</dbReference>
<gene>
    <name evidence="2" type="ORF">BN1080_01771</name>
</gene>
<organism evidence="2 3">
    <name type="scientific">Planococcus massiliensis</name>
    <dbReference type="NCBI Taxonomy" id="1499687"/>
    <lineage>
        <taxon>Bacteria</taxon>
        <taxon>Bacillati</taxon>
        <taxon>Bacillota</taxon>
        <taxon>Bacilli</taxon>
        <taxon>Bacillales</taxon>
        <taxon>Caryophanaceae</taxon>
        <taxon>Planococcus</taxon>
    </lineage>
</organism>
<dbReference type="Gene3D" id="3.40.50.1110">
    <property type="entry name" value="SGNH hydrolase"/>
    <property type="match status" value="1"/>
</dbReference>
<evidence type="ECO:0000313" key="3">
    <source>
        <dbReference type="Proteomes" id="UP000043699"/>
    </source>
</evidence>
<dbReference type="PANTHER" id="PTHR30383:SF5">
    <property type="entry name" value="SGNH HYDROLASE-TYPE ESTERASE DOMAIN-CONTAINING PROTEIN"/>
    <property type="match status" value="1"/>
</dbReference>
<name>A0A098ENF9_9BACL</name>
<accession>A0A098ENF9</accession>
<keyword evidence="3" id="KW-1185">Reference proteome</keyword>
<reference evidence="2 3" key="1">
    <citation type="submission" date="2014-09" db="EMBL/GenBank/DDBJ databases">
        <authorList>
            <person name="Urmite Genomes Urmite Genomes"/>
        </authorList>
    </citation>
    <scope>NUCLEOTIDE SEQUENCE [LARGE SCALE GENOMIC DNA]</scope>
    <source>
        <strain evidence="2 3">ES2</strain>
    </source>
</reference>
<dbReference type="Pfam" id="PF13472">
    <property type="entry name" value="Lipase_GDSL_2"/>
    <property type="match status" value="1"/>
</dbReference>